<dbReference type="InterPro" id="IPR016195">
    <property type="entry name" value="Pol/histidinol_Pase-like"/>
</dbReference>
<comment type="subcellular location">
    <subcellularLocation>
        <location evidence="1">Cytoplasm</location>
    </subcellularLocation>
</comment>
<dbReference type="Gene3D" id="3.20.20.140">
    <property type="entry name" value="Metal-dependent hydrolases"/>
    <property type="match status" value="1"/>
</dbReference>
<evidence type="ECO:0000313" key="10">
    <source>
        <dbReference type="EMBL" id="TDY73736.1"/>
    </source>
</evidence>
<dbReference type="SUPFAM" id="SSF89550">
    <property type="entry name" value="PHP domain-like"/>
    <property type="match status" value="1"/>
</dbReference>
<keyword evidence="6" id="KW-0235">DNA replication</keyword>
<dbReference type="InterPro" id="IPR041931">
    <property type="entry name" value="DNA_pol3_alpha_thumb_dom"/>
</dbReference>
<comment type="catalytic activity">
    <reaction evidence="8">
        <text>DNA(n) + a 2'-deoxyribonucleoside 5'-triphosphate = DNA(n+1) + diphosphate</text>
        <dbReference type="Rhea" id="RHEA:22508"/>
        <dbReference type="Rhea" id="RHEA-COMP:17339"/>
        <dbReference type="Rhea" id="RHEA-COMP:17340"/>
        <dbReference type="ChEBI" id="CHEBI:33019"/>
        <dbReference type="ChEBI" id="CHEBI:61560"/>
        <dbReference type="ChEBI" id="CHEBI:173112"/>
        <dbReference type="EC" id="2.7.7.7"/>
    </reaction>
</comment>
<dbReference type="GO" id="GO:0003887">
    <property type="term" value="F:DNA-directed DNA polymerase activity"/>
    <property type="evidence" value="ECO:0007669"/>
    <property type="project" value="UniProtKB-KW"/>
</dbReference>
<evidence type="ECO:0000256" key="7">
    <source>
        <dbReference type="ARBA" id="ARBA00022932"/>
    </source>
</evidence>
<dbReference type="PANTHER" id="PTHR32294">
    <property type="entry name" value="DNA POLYMERASE III SUBUNIT ALPHA"/>
    <property type="match status" value="1"/>
</dbReference>
<evidence type="ECO:0000313" key="11">
    <source>
        <dbReference type="Proteomes" id="UP000294684"/>
    </source>
</evidence>
<dbReference type="NCBIfam" id="TIGR00594">
    <property type="entry name" value="polc"/>
    <property type="match status" value="1"/>
</dbReference>
<dbReference type="EMBL" id="SORO01000001">
    <property type="protein sequence ID" value="TDY73736.1"/>
    <property type="molecule type" value="Genomic_DNA"/>
</dbReference>
<dbReference type="CDD" id="cd04485">
    <property type="entry name" value="DnaE_OBF"/>
    <property type="match status" value="1"/>
</dbReference>
<sequence>MAIWAEKNPKFSPWGALRRKPSELLCHQAMEDFAHLHLHTTYSMLDGAIRISDLMKRVKELGMSSVAITDHGNMYGAIEFYKEAVKHDVKPIIGCEFYVTPSRSAETELDEIADGGAYHIILLCKNETGYRNIIKLASRSFTEGFYRKPRIDYDLLERHSEGLVCLTACLAGEVNRKILEGKEDKAYALAGRLHEIFRKEDFYLEIQDHGIPEQRTVAEAVMGFSKRTGIPLVLTNDSHFLTKDDREAQDILLRIGMRKNIDDEMRFGFNDNFYVKSPAEMMGLFPDHTDAFYNTLAIRDKCSLNFQFGNPLLPPFEVPAGFDTDSYLEKLVWEGIKEKYQEITPIVRDRTEYEMQTIRNMHFAGYFLIVQDYINFARRAGIPVGPGRGSAAGSIIAYALGITNVDPIRYNLLFERFLNPDRKDMPDIDTDFCVERREEVINYIKHRYGENRVGQIITFGSLAAKAAIKDVARVFNVPFSEVNEMSKLFPKKLGITIQEAVDTSKDLRDIAEKSDLNKKVFYIAQKLEGNYRQVGRHAAGVVIAPTALEEIVPLSTVSEPGRDGRSIVTQYDKNMSEQVGLIKMDILGLKNLTTIHHATKLIEKRHGILLDLDKIPLDDPATFSLLRKANVLGIFQLDSSSGIRDLFAKAQVQKFEEIAALLALYRPGPMGSGMLDDYLDRKNGKKKVVFPHESLAEVLGETYGVVVYQEQVMGISRIMGGYSVGDSDVLRKAMAKKDKSKLPALKEKFVKGAIEKKINEKLATELFEQLEKFGEYGFNKSHSVAYAFVTYQTAYLKANYSIEYLTALLSGDHSKITDVVKYINNAKEMGIRILGPDVKESGISFEITDDKTVRFGLSSIKGVGELAAENIISNRNSIGGYKQLGDFTKKLDTRLANKKVLESLAQGGAFDSFGYTRKTIFESTDMILTYANKKQAEEREGQFSLFGGVNGGGEENLNLPKDGIEWNGDELLKREKETTGLYLSGHPLDKFTEQLKTLKPTTIENLEEVRPKSKVEIAGVLSKKVVKLTKKKEEFVNFMLEDQTGEIECVAFPKTYAEFKHLFTEDNTVFIRGILERLDADESELKGQIIVNKLEELNSVTIEKKMEKTLHLTINMMEEKNRDVILKLQDVLSVHRGASSVFFHLIGNGDEKKVIRAHDHFSIDITPDLMKMLTDILGKGTVRYTVGEEVRVYG</sequence>
<dbReference type="InterPro" id="IPR012340">
    <property type="entry name" value="NA-bd_OB-fold"/>
</dbReference>
<dbReference type="GO" id="GO:0008408">
    <property type="term" value="F:3'-5' exonuclease activity"/>
    <property type="evidence" value="ECO:0007669"/>
    <property type="project" value="InterPro"/>
</dbReference>
<evidence type="ECO:0000256" key="6">
    <source>
        <dbReference type="ARBA" id="ARBA00022705"/>
    </source>
</evidence>
<evidence type="ECO:0000256" key="4">
    <source>
        <dbReference type="ARBA" id="ARBA00022679"/>
    </source>
</evidence>
<dbReference type="InterPro" id="IPR004365">
    <property type="entry name" value="NA-bd_OB_tRNA"/>
</dbReference>
<dbReference type="Pfam" id="PF02811">
    <property type="entry name" value="PHP"/>
    <property type="match status" value="1"/>
</dbReference>
<dbReference type="Pfam" id="PF01336">
    <property type="entry name" value="tRNA_anti-codon"/>
    <property type="match status" value="1"/>
</dbReference>
<proteinExistence type="predicted"/>
<dbReference type="SMART" id="SM00481">
    <property type="entry name" value="POLIIIAc"/>
    <property type="match status" value="1"/>
</dbReference>
<dbReference type="NCBIfam" id="NF004226">
    <property type="entry name" value="PRK05673.1"/>
    <property type="match status" value="1"/>
</dbReference>
<keyword evidence="11" id="KW-1185">Reference proteome</keyword>
<dbReference type="NCBIfam" id="NF005298">
    <property type="entry name" value="PRK06826.1"/>
    <property type="match status" value="1"/>
</dbReference>
<dbReference type="Gene3D" id="2.40.50.140">
    <property type="entry name" value="Nucleic acid-binding proteins"/>
    <property type="match status" value="1"/>
</dbReference>
<dbReference type="InterPro" id="IPR004805">
    <property type="entry name" value="DnaE2/DnaE/PolC"/>
</dbReference>
<reference evidence="10 11" key="1">
    <citation type="submission" date="2019-03" db="EMBL/GenBank/DDBJ databases">
        <title>Genomic Encyclopedia of Archaeal and Bacterial Type Strains, Phase II (KMG-II): from individual species to whole genera.</title>
        <authorList>
            <person name="Goeker M."/>
        </authorList>
    </citation>
    <scope>NUCLEOTIDE SEQUENCE [LARGE SCALE GENOMIC DNA]</scope>
    <source>
        <strain evidence="10 11">DSM 21537</strain>
    </source>
</reference>
<dbReference type="GO" id="GO:0003676">
    <property type="term" value="F:nucleic acid binding"/>
    <property type="evidence" value="ECO:0007669"/>
    <property type="project" value="InterPro"/>
</dbReference>
<organism evidence="10 11">
    <name type="scientific">Leptospira meyeri</name>
    <dbReference type="NCBI Taxonomy" id="29508"/>
    <lineage>
        <taxon>Bacteria</taxon>
        <taxon>Pseudomonadati</taxon>
        <taxon>Spirochaetota</taxon>
        <taxon>Spirochaetia</taxon>
        <taxon>Leptospirales</taxon>
        <taxon>Leptospiraceae</taxon>
        <taxon>Leptospira</taxon>
    </lineage>
</organism>
<dbReference type="GO" id="GO:0005737">
    <property type="term" value="C:cytoplasm"/>
    <property type="evidence" value="ECO:0007669"/>
    <property type="project" value="UniProtKB-SubCell"/>
</dbReference>
<keyword evidence="4" id="KW-0808">Transferase</keyword>
<dbReference type="Pfam" id="PF17657">
    <property type="entry name" value="DNA_pol3_finger"/>
    <property type="match status" value="1"/>
</dbReference>
<keyword evidence="7" id="KW-0239">DNA-directed DNA polymerase</keyword>
<dbReference type="EC" id="2.7.7.7" evidence="2"/>
<evidence type="ECO:0000256" key="2">
    <source>
        <dbReference type="ARBA" id="ARBA00012417"/>
    </source>
</evidence>
<dbReference type="InterPro" id="IPR011708">
    <property type="entry name" value="DNA_pol3_alpha_NTPase_dom"/>
</dbReference>
<dbReference type="CDD" id="cd12113">
    <property type="entry name" value="PHP_PolIIIA_DnaE3"/>
    <property type="match status" value="1"/>
</dbReference>
<dbReference type="GO" id="GO:0006260">
    <property type="term" value="P:DNA replication"/>
    <property type="evidence" value="ECO:0007669"/>
    <property type="project" value="UniProtKB-KW"/>
</dbReference>
<evidence type="ECO:0000256" key="8">
    <source>
        <dbReference type="ARBA" id="ARBA00049244"/>
    </source>
</evidence>
<dbReference type="Pfam" id="PF07733">
    <property type="entry name" value="DNA_pol3_alpha"/>
    <property type="match status" value="1"/>
</dbReference>
<dbReference type="Gene3D" id="1.10.150.870">
    <property type="match status" value="1"/>
</dbReference>
<dbReference type="AlphaFoldDB" id="A0A4R8N387"/>
<accession>A0A4R8N387</accession>
<name>A0A4R8N387_LEPME</name>
<dbReference type="InterPro" id="IPR004013">
    <property type="entry name" value="PHP_dom"/>
</dbReference>
<evidence type="ECO:0000256" key="5">
    <source>
        <dbReference type="ARBA" id="ARBA00022695"/>
    </source>
</evidence>
<dbReference type="InterPro" id="IPR040982">
    <property type="entry name" value="DNA_pol3_finger"/>
</dbReference>
<dbReference type="InterPro" id="IPR029460">
    <property type="entry name" value="DNAPol_HHH"/>
</dbReference>
<protein>
    <recommendedName>
        <fullName evidence="3">DNA polymerase III subunit alpha</fullName>
        <ecNumber evidence="2">2.7.7.7</ecNumber>
    </recommendedName>
</protein>
<dbReference type="Pfam" id="PF14579">
    <property type="entry name" value="HHH_6"/>
    <property type="match status" value="1"/>
</dbReference>
<gene>
    <name evidence="10" type="ORF">CLV96_2772</name>
</gene>
<evidence type="ECO:0000259" key="9">
    <source>
        <dbReference type="SMART" id="SM00481"/>
    </source>
</evidence>
<dbReference type="Gene3D" id="1.10.10.1600">
    <property type="entry name" value="Bacterial DNA polymerase III alpha subunit, thumb domain"/>
    <property type="match status" value="1"/>
</dbReference>
<dbReference type="PANTHER" id="PTHR32294:SF0">
    <property type="entry name" value="DNA POLYMERASE III SUBUNIT ALPHA"/>
    <property type="match status" value="1"/>
</dbReference>
<feature type="domain" description="Polymerase/histidinol phosphatase N-terminal" evidence="9">
    <location>
        <begin position="34"/>
        <end position="101"/>
    </location>
</feature>
<dbReference type="InterPro" id="IPR003141">
    <property type="entry name" value="Pol/His_phosphatase_N"/>
</dbReference>
<keyword evidence="5" id="KW-0548">Nucleotidyltransferase</keyword>
<dbReference type="Proteomes" id="UP000294684">
    <property type="component" value="Unassembled WGS sequence"/>
</dbReference>
<dbReference type="STRING" id="1193051.LEP1GSC017_1233"/>
<evidence type="ECO:0000256" key="3">
    <source>
        <dbReference type="ARBA" id="ARBA00019114"/>
    </source>
</evidence>
<comment type="caution">
    <text evidence="10">The sequence shown here is derived from an EMBL/GenBank/DDBJ whole genome shotgun (WGS) entry which is preliminary data.</text>
</comment>
<evidence type="ECO:0000256" key="1">
    <source>
        <dbReference type="ARBA" id="ARBA00004496"/>
    </source>
</evidence>
<dbReference type="SUPFAM" id="SSF50249">
    <property type="entry name" value="Nucleic acid-binding proteins"/>
    <property type="match status" value="1"/>
</dbReference>